<protein>
    <recommendedName>
        <fullName evidence="4">Peptidase A2 domain-containing protein</fullName>
    </recommendedName>
</protein>
<proteinExistence type="predicted"/>
<evidence type="ECO:0008006" key="4">
    <source>
        <dbReference type="Google" id="ProtNLM"/>
    </source>
</evidence>
<evidence type="ECO:0000313" key="3">
    <source>
        <dbReference type="Proteomes" id="UP000821866"/>
    </source>
</evidence>
<comment type="caution">
    <text evidence="2">The sequence shown here is derived from an EMBL/GenBank/DDBJ whole genome shotgun (WGS) entry which is preliminary data.</text>
</comment>
<dbReference type="CDD" id="cd00303">
    <property type="entry name" value="retropepsin_like"/>
    <property type="match status" value="1"/>
</dbReference>
<evidence type="ECO:0000256" key="1">
    <source>
        <dbReference type="SAM" id="MobiDB-lite"/>
    </source>
</evidence>
<dbReference type="Gene3D" id="2.40.70.10">
    <property type="entry name" value="Acid Proteases"/>
    <property type="match status" value="1"/>
</dbReference>
<dbReference type="Proteomes" id="UP000821866">
    <property type="component" value="Unassembled WGS sequence"/>
</dbReference>
<feature type="compositionally biased region" description="Basic and acidic residues" evidence="1">
    <location>
        <begin position="269"/>
        <end position="278"/>
    </location>
</feature>
<sequence length="542" mass="60794">METDHTEVKNSTLIADEAAFGTNELKLMTPQGIFEDSISPTRLTRMDAIENRTTPNENANGTTELVMLNTTLQMMVRLLQRQLGTPPGTSNDNATTAQLQKTTTPDLTGTLPTYSGTESDNFAQWKTAVESMHQRCAWTEAATINARILRIRGRAAALHRTTGHLHADWTSWVTALKTEFDKPLLFCQWFAYIDARSQRENETMTDYMYTCLQRIRQASYKLSDNDVVDWLIQGVWSTNVKPMLAAFYDLRRGTIAEFLHYAQQMDKRDVEISDEKKPPAVSKSSKLSERNATEPTTTTTPNYARLPADTCARYKRKGHRAINCPDPDTRTEDEKAAAVQRRQAKSSPEGINRVTIAETSGRRIILLQASVNDTTSQALWDTGCAVTLIDEQFAQKHKFKVATDVDCVLGGPFGNSCKPTGVTQARITIGDNCATVEAKVIKNLPYKVMVGLDGRQAISFDYIEHYDHGIHTIEFIQKLEKNVRISTSSDSDTQPSLSNFVTELSTVHLLKCESIKYSKKMSSATQLKRFYEKTQDNSTTAR</sequence>
<gene>
    <name evidence="2" type="ORF">HPB51_026703</name>
</gene>
<name>A0A9J6D2E9_RHIMP</name>
<reference evidence="2" key="1">
    <citation type="journal article" date="2020" name="Cell">
        <title>Large-Scale Comparative Analyses of Tick Genomes Elucidate Their Genetic Diversity and Vector Capacities.</title>
        <authorList>
            <consortium name="Tick Genome and Microbiome Consortium (TIGMIC)"/>
            <person name="Jia N."/>
            <person name="Wang J."/>
            <person name="Shi W."/>
            <person name="Du L."/>
            <person name="Sun Y."/>
            <person name="Zhan W."/>
            <person name="Jiang J.F."/>
            <person name="Wang Q."/>
            <person name="Zhang B."/>
            <person name="Ji P."/>
            <person name="Bell-Sakyi L."/>
            <person name="Cui X.M."/>
            <person name="Yuan T.T."/>
            <person name="Jiang B.G."/>
            <person name="Yang W.F."/>
            <person name="Lam T.T."/>
            <person name="Chang Q.C."/>
            <person name="Ding S.J."/>
            <person name="Wang X.J."/>
            <person name="Zhu J.G."/>
            <person name="Ruan X.D."/>
            <person name="Zhao L."/>
            <person name="Wei J.T."/>
            <person name="Ye R.Z."/>
            <person name="Que T.C."/>
            <person name="Du C.H."/>
            <person name="Zhou Y.H."/>
            <person name="Cheng J.X."/>
            <person name="Dai P.F."/>
            <person name="Guo W.B."/>
            <person name="Han X.H."/>
            <person name="Huang E.J."/>
            <person name="Li L.F."/>
            <person name="Wei W."/>
            <person name="Gao Y.C."/>
            <person name="Liu J.Z."/>
            <person name="Shao H.Z."/>
            <person name="Wang X."/>
            <person name="Wang C.C."/>
            <person name="Yang T.C."/>
            <person name="Huo Q.B."/>
            <person name="Li W."/>
            <person name="Chen H.Y."/>
            <person name="Chen S.E."/>
            <person name="Zhou L.G."/>
            <person name="Ni X.B."/>
            <person name="Tian J.H."/>
            <person name="Sheng Y."/>
            <person name="Liu T."/>
            <person name="Pan Y.S."/>
            <person name="Xia L.Y."/>
            <person name="Li J."/>
            <person name="Zhao F."/>
            <person name="Cao W.C."/>
        </authorList>
    </citation>
    <scope>NUCLEOTIDE SEQUENCE</scope>
    <source>
        <strain evidence="2">Rmic-2018</strain>
    </source>
</reference>
<dbReference type="SUPFAM" id="SSF50630">
    <property type="entry name" value="Acid proteases"/>
    <property type="match status" value="1"/>
</dbReference>
<feature type="region of interest" description="Disordered" evidence="1">
    <location>
        <begin position="269"/>
        <end position="304"/>
    </location>
</feature>
<dbReference type="AlphaFoldDB" id="A0A9J6D2E9"/>
<organism evidence="2 3">
    <name type="scientific">Rhipicephalus microplus</name>
    <name type="common">Cattle tick</name>
    <name type="synonym">Boophilus microplus</name>
    <dbReference type="NCBI Taxonomy" id="6941"/>
    <lineage>
        <taxon>Eukaryota</taxon>
        <taxon>Metazoa</taxon>
        <taxon>Ecdysozoa</taxon>
        <taxon>Arthropoda</taxon>
        <taxon>Chelicerata</taxon>
        <taxon>Arachnida</taxon>
        <taxon>Acari</taxon>
        <taxon>Parasitiformes</taxon>
        <taxon>Ixodida</taxon>
        <taxon>Ixodoidea</taxon>
        <taxon>Ixodidae</taxon>
        <taxon>Rhipicephalinae</taxon>
        <taxon>Rhipicephalus</taxon>
        <taxon>Boophilus</taxon>
    </lineage>
</organism>
<reference evidence="2" key="2">
    <citation type="submission" date="2021-09" db="EMBL/GenBank/DDBJ databases">
        <authorList>
            <person name="Jia N."/>
            <person name="Wang J."/>
            <person name="Shi W."/>
            <person name="Du L."/>
            <person name="Sun Y."/>
            <person name="Zhan W."/>
            <person name="Jiang J."/>
            <person name="Wang Q."/>
            <person name="Zhang B."/>
            <person name="Ji P."/>
            <person name="Sakyi L.B."/>
            <person name="Cui X."/>
            <person name="Yuan T."/>
            <person name="Jiang B."/>
            <person name="Yang W."/>
            <person name="Lam T.T.-Y."/>
            <person name="Chang Q."/>
            <person name="Ding S."/>
            <person name="Wang X."/>
            <person name="Zhu J."/>
            <person name="Ruan X."/>
            <person name="Zhao L."/>
            <person name="Wei J."/>
            <person name="Que T."/>
            <person name="Du C."/>
            <person name="Cheng J."/>
            <person name="Dai P."/>
            <person name="Han X."/>
            <person name="Huang E."/>
            <person name="Gao Y."/>
            <person name="Liu J."/>
            <person name="Shao H."/>
            <person name="Ye R."/>
            <person name="Li L."/>
            <person name="Wei W."/>
            <person name="Wang X."/>
            <person name="Wang C."/>
            <person name="Huo Q."/>
            <person name="Li W."/>
            <person name="Guo W."/>
            <person name="Chen H."/>
            <person name="Chen S."/>
            <person name="Zhou L."/>
            <person name="Zhou L."/>
            <person name="Ni X."/>
            <person name="Tian J."/>
            <person name="Zhou Y."/>
            <person name="Sheng Y."/>
            <person name="Liu T."/>
            <person name="Pan Y."/>
            <person name="Xia L."/>
            <person name="Li J."/>
            <person name="Zhao F."/>
            <person name="Cao W."/>
        </authorList>
    </citation>
    <scope>NUCLEOTIDE SEQUENCE</scope>
    <source>
        <strain evidence="2">Rmic-2018</strain>
        <tissue evidence="2">Larvae</tissue>
    </source>
</reference>
<accession>A0A9J6D2E9</accession>
<keyword evidence="3" id="KW-1185">Reference proteome</keyword>
<dbReference type="InterPro" id="IPR021109">
    <property type="entry name" value="Peptidase_aspartic_dom_sf"/>
</dbReference>
<dbReference type="EMBL" id="JABSTU010001353">
    <property type="protein sequence ID" value="KAH7986138.1"/>
    <property type="molecule type" value="Genomic_DNA"/>
</dbReference>
<evidence type="ECO:0000313" key="2">
    <source>
        <dbReference type="EMBL" id="KAH7986138.1"/>
    </source>
</evidence>